<evidence type="ECO:0000313" key="1">
    <source>
        <dbReference type="EMBL" id="KYN37395.1"/>
    </source>
</evidence>
<accession>A0A151JVE5</accession>
<organism evidence="1 2">
    <name type="scientific">Trachymyrmex septentrionalis</name>
    <dbReference type="NCBI Taxonomy" id="34720"/>
    <lineage>
        <taxon>Eukaryota</taxon>
        <taxon>Metazoa</taxon>
        <taxon>Ecdysozoa</taxon>
        <taxon>Arthropoda</taxon>
        <taxon>Hexapoda</taxon>
        <taxon>Insecta</taxon>
        <taxon>Pterygota</taxon>
        <taxon>Neoptera</taxon>
        <taxon>Endopterygota</taxon>
        <taxon>Hymenoptera</taxon>
        <taxon>Apocrita</taxon>
        <taxon>Aculeata</taxon>
        <taxon>Formicoidea</taxon>
        <taxon>Formicidae</taxon>
        <taxon>Myrmicinae</taxon>
        <taxon>Trachymyrmex</taxon>
    </lineage>
</organism>
<dbReference type="EMBL" id="KQ981713">
    <property type="protein sequence ID" value="KYN37395.1"/>
    <property type="molecule type" value="Genomic_DNA"/>
</dbReference>
<reference evidence="1 2" key="1">
    <citation type="submission" date="2016-03" db="EMBL/GenBank/DDBJ databases">
        <title>Trachymyrmex septentrionalis WGS genome.</title>
        <authorList>
            <person name="Nygaard S."/>
            <person name="Hu H."/>
            <person name="Boomsma J."/>
            <person name="Zhang G."/>
        </authorList>
    </citation>
    <scope>NUCLEOTIDE SEQUENCE [LARGE SCALE GENOMIC DNA]</scope>
    <source>
        <strain evidence="1">Tsep2-gDNA-1</strain>
        <tissue evidence="1">Whole body</tissue>
    </source>
</reference>
<gene>
    <name evidence="1" type="ORF">ALC56_08299</name>
</gene>
<proteinExistence type="predicted"/>
<evidence type="ECO:0000313" key="2">
    <source>
        <dbReference type="Proteomes" id="UP000078541"/>
    </source>
</evidence>
<sequence length="84" mass="9321">VDNGENIPNIVVHANPFVRRGAGKRAETAAIAGRSWERREKNTNHGSERFKDGCRASLVFLNLYRESGCQPTRRFGIQAGAPLQ</sequence>
<dbReference type="Proteomes" id="UP000078541">
    <property type="component" value="Unassembled WGS sequence"/>
</dbReference>
<feature type="non-terminal residue" evidence="1">
    <location>
        <position position="1"/>
    </location>
</feature>
<name>A0A151JVE5_9HYME</name>
<protein>
    <submittedName>
        <fullName evidence="1">Uncharacterized protein</fullName>
    </submittedName>
</protein>
<keyword evidence="2" id="KW-1185">Reference proteome</keyword>
<dbReference type="AlphaFoldDB" id="A0A151JVE5"/>